<dbReference type="PRINTS" id="PR01490">
    <property type="entry name" value="RTXTOXIND"/>
</dbReference>
<gene>
    <name evidence="6" type="ORF">DFR45_10986</name>
</gene>
<keyword evidence="1" id="KW-0175">Coiled coil</keyword>
<dbReference type="Gene3D" id="2.40.50.100">
    <property type="match status" value="1"/>
</dbReference>
<evidence type="ECO:0000256" key="1">
    <source>
        <dbReference type="SAM" id="Coils"/>
    </source>
</evidence>
<reference evidence="6 7" key="1">
    <citation type="submission" date="2018-07" db="EMBL/GenBank/DDBJ databases">
        <title>Genomic Encyclopedia of Type Strains, Phase IV (KMG-IV): sequencing the most valuable type-strain genomes for metagenomic binning, comparative biology and taxonomic classification.</title>
        <authorList>
            <person name="Goeker M."/>
        </authorList>
    </citation>
    <scope>NUCLEOTIDE SEQUENCE [LARGE SCALE GENOMIC DNA]</scope>
    <source>
        <strain evidence="6 7">DSM 100911</strain>
    </source>
</reference>
<feature type="domain" description="CusB-like beta-barrel" evidence="5">
    <location>
        <begin position="255"/>
        <end position="299"/>
    </location>
</feature>
<dbReference type="Proteomes" id="UP000252174">
    <property type="component" value="Unassembled WGS sequence"/>
</dbReference>
<dbReference type="InterPro" id="IPR058625">
    <property type="entry name" value="MdtA-like_BSH"/>
</dbReference>
<comment type="caution">
    <text evidence="6">The sequence shown here is derived from an EMBL/GenBank/DDBJ whole genome shotgun (WGS) entry which is preliminary data.</text>
</comment>
<dbReference type="PANTHER" id="PTHR30386:SF24">
    <property type="entry name" value="MULTIDRUG RESISTANCE EFFLUX PUMP"/>
    <property type="match status" value="1"/>
</dbReference>
<dbReference type="SUPFAM" id="SSF111369">
    <property type="entry name" value="HlyD-like secretion proteins"/>
    <property type="match status" value="3"/>
</dbReference>
<evidence type="ECO:0000259" key="5">
    <source>
        <dbReference type="Pfam" id="PF25954"/>
    </source>
</evidence>
<sequence length="375" mass="40186">MPPSITPAERRKRLIMAFVFALIALLGVVVVLYAWELPPFTTPIESTENAQVRGQVTLISPQVSGYVVDVLVQDFQTVHRGDLLVQIDERIYRQRVAQGEAQVAAAKAALANFQQQRRSAEATIAQAKASVENAHAQALKAEADWSRIKALVADGSLSERERDQTFAAHAQAMAGVTQSEAALRIAQENLRTVEVNRGALEAAVANAQAALQLARIDLANTEIRAARDGRLGQVNVRVGAYVTAGTQLTALVPQPLWVIANMKETQMANVAVGQPAWFTVDALNHARLTGYVERISPAAGSEFSVIPPDNATGNFVKIAQRIPVRIAITPDQPLAERLRPGMSVVASINTAGKATPSSPADRPAPDAARAPESKP</sequence>
<dbReference type="AlphaFoldDB" id="A0A369AGN9"/>
<dbReference type="Gene3D" id="1.10.287.470">
    <property type="entry name" value="Helix hairpin bin"/>
    <property type="match status" value="1"/>
</dbReference>
<protein>
    <submittedName>
        <fullName evidence="6">Multidrug resistance efflux pump</fullName>
    </submittedName>
</protein>
<dbReference type="InterPro" id="IPR058792">
    <property type="entry name" value="Beta-barrel_RND_2"/>
</dbReference>
<keyword evidence="3" id="KW-1133">Transmembrane helix</keyword>
<feature type="coiled-coil region" evidence="1">
    <location>
        <begin position="96"/>
        <end position="144"/>
    </location>
</feature>
<proteinExistence type="predicted"/>
<keyword evidence="7" id="KW-1185">Reference proteome</keyword>
<evidence type="ECO:0000256" key="2">
    <source>
        <dbReference type="SAM" id="MobiDB-lite"/>
    </source>
</evidence>
<keyword evidence="3" id="KW-0812">Transmembrane</keyword>
<feature type="region of interest" description="Disordered" evidence="2">
    <location>
        <begin position="347"/>
        <end position="375"/>
    </location>
</feature>
<organism evidence="6 7">
    <name type="scientific">Extensimonas vulgaris</name>
    <dbReference type="NCBI Taxonomy" id="1031594"/>
    <lineage>
        <taxon>Bacteria</taxon>
        <taxon>Pseudomonadati</taxon>
        <taxon>Pseudomonadota</taxon>
        <taxon>Betaproteobacteria</taxon>
        <taxon>Burkholderiales</taxon>
        <taxon>Comamonadaceae</taxon>
        <taxon>Extensimonas</taxon>
    </lineage>
</organism>
<dbReference type="PANTHER" id="PTHR30386">
    <property type="entry name" value="MEMBRANE FUSION SUBUNIT OF EMRAB-TOLC MULTIDRUG EFFLUX PUMP"/>
    <property type="match status" value="1"/>
</dbReference>
<dbReference type="InterPro" id="IPR050739">
    <property type="entry name" value="MFP"/>
</dbReference>
<evidence type="ECO:0000259" key="4">
    <source>
        <dbReference type="Pfam" id="PF25917"/>
    </source>
</evidence>
<feature type="compositionally biased region" description="Low complexity" evidence="2">
    <location>
        <begin position="356"/>
        <end position="368"/>
    </location>
</feature>
<accession>A0A369AGN9</accession>
<dbReference type="Gene3D" id="2.40.30.170">
    <property type="match status" value="1"/>
</dbReference>
<name>A0A369AGN9_9BURK</name>
<feature type="domain" description="Multidrug resistance protein MdtA-like barrel-sandwich hybrid" evidence="4">
    <location>
        <begin position="59"/>
        <end position="252"/>
    </location>
</feature>
<keyword evidence="3" id="KW-0472">Membrane</keyword>
<dbReference type="EMBL" id="QPJU01000009">
    <property type="protein sequence ID" value="RCX08265.1"/>
    <property type="molecule type" value="Genomic_DNA"/>
</dbReference>
<dbReference type="OrthoDB" id="9811754at2"/>
<evidence type="ECO:0000313" key="6">
    <source>
        <dbReference type="EMBL" id="RCX08265.1"/>
    </source>
</evidence>
<dbReference type="Pfam" id="PF25954">
    <property type="entry name" value="Beta-barrel_RND_2"/>
    <property type="match status" value="1"/>
</dbReference>
<evidence type="ECO:0000256" key="3">
    <source>
        <dbReference type="SAM" id="Phobius"/>
    </source>
</evidence>
<evidence type="ECO:0000313" key="7">
    <source>
        <dbReference type="Proteomes" id="UP000252174"/>
    </source>
</evidence>
<feature type="transmembrane region" description="Helical" evidence="3">
    <location>
        <begin position="14"/>
        <end position="35"/>
    </location>
</feature>
<dbReference type="Pfam" id="PF25917">
    <property type="entry name" value="BSH_RND"/>
    <property type="match status" value="1"/>
</dbReference>